<sequence>MRGEEFRLTEDRTDVVPLKPIPWRGFPAGGYLQVSEEKLMTICSREQTDEIRRNVVHLTRSEITQPLKDIDVITSESDYSDEMDVFTPNADGIIRL</sequence>
<evidence type="ECO:0000313" key="1">
    <source>
        <dbReference type="EMBL" id="CAF1701805.1"/>
    </source>
</evidence>
<dbReference type="EMBL" id="HG994367">
    <property type="protein sequence ID" value="CAF1701805.1"/>
    <property type="molecule type" value="Genomic_DNA"/>
</dbReference>
<accession>A0A816ID11</accession>
<reference evidence="1" key="1">
    <citation type="submission" date="2021-01" db="EMBL/GenBank/DDBJ databases">
        <authorList>
            <consortium name="Genoscope - CEA"/>
            <person name="William W."/>
        </authorList>
    </citation>
    <scope>NUCLEOTIDE SEQUENCE</scope>
</reference>
<gene>
    <name evidence="1" type="ORF">DARMORV10_C03P32500.1</name>
</gene>
<name>A0A816ID11_BRANA</name>
<protein>
    <submittedName>
        <fullName evidence="1">(rape) hypothetical protein</fullName>
    </submittedName>
</protein>
<dbReference type="Proteomes" id="UP001295469">
    <property type="component" value="Chromosome C03"/>
</dbReference>
<dbReference type="AlphaFoldDB" id="A0A816ID11"/>
<proteinExistence type="predicted"/>
<organism evidence="1">
    <name type="scientific">Brassica napus</name>
    <name type="common">Rape</name>
    <dbReference type="NCBI Taxonomy" id="3708"/>
    <lineage>
        <taxon>Eukaryota</taxon>
        <taxon>Viridiplantae</taxon>
        <taxon>Streptophyta</taxon>
        <taxon>Embryophyta</taxon>
        <taxon>Tracheophyta</taxon>
        <taxon>Spermatophyta</taxon>
        <taxon>Magnoliopsida</taxon>
        <taxon>eudicotyledons</taxon>
        <taxon>Gunneridae</taxon>
        <taxon>Pentapetalae</taxon>
        <taxon>rosids</taxon>
        <taxon>malvids</taxon>
        <taxon>Brassicales</taxon>
        <taxon>Brassicaceae</taxon>
        <taxon>Brassiceae</taxon>
        <taxon>Brassica</taxon>
    </lineage>
</organism>